<organism evidence="2 3">
    <name type="scientific">Synchytrium microbalum</name>
    <dbReference type="NCBI Taxonomy" id="1806994"/>
    <lineage>
        <taxon>Eukaryota</taxon>
        <taxon>Fungi</taxon>
        <taxon>Fungi incertae sedis</taxon>
        <taxon>Chytridiomycota</taxon>
        <taxon>Chytridiomycota incertae sedis</taxon>
        <taxon>Chytridiomycetes</taxon>
        <taxon>Synchytriales</taxon>
        <taxon>Synchytriaceae</taxon>
        <taxon>Synchytrium</taxon>
    </lineage>
</organism>
<dbReference type="SUPFAM" id="SSF117892">
    <property type="entry name" value="Band 7/SPFH domain"/>
    <property type="match status" value="1"/>
</dbReference>
<dbReference type="Pfam" id="PF01145">
    <property type="entry name" value="Band_7"/>
    <property type="match status" value="1"/>
</dbReference>
<dbReference type="GeneID" id="42006173"/>
<dbReference type="InterPro" id="IPR036013">
    <property type="entry name" value="Band_7/SPFH_dom_sf"/>
</dbReference>
<reference evidence="2 3" key="1">
    <citation type="journal article" date="2019" name="Sci. Rep.">
        <title>Comparative genomics of chytrid fungi reveal insights into the obligate biotrophic and pathogenic lifestyle of Synchytrium endobioticum.</title>
        <authorList>
            <person name="van de Vossenberg B.T.L.H."/>
            <person name="Warris S."/>
            <person name="Nguyen H.D.T."/>
            <person name="van Gent-Pelzer M.P.E."/>
            <person name="Joly D.L."/>
            <person name="van de Geest H.C."/>
            <person name="Bonants P.J.M."/>
            <person name="Smith D.S."/>
            <person name="Levesque C.A."/>
            <person name="van der Lee T.A.J."/>
        </authorList>
    </citation>
    <scope>NUCLEOTIDE SEQUENCE [LARGE SCALE GENOMIC DNA]</scope>
    <source>
        <strain evidence="2 3">JEL517</strain>
    </source>
</reference>
<dbReference type="SMART" id="SM00244">
    <property type="entry name" value="PHB"/>
    <property type="match status" value="1"/>
</dbReference>
<comment type="caution">
    <text evidence="2">The sequence shown here is derived from an EMBL/GenBank/DDBJ whole genome shotgun (WGS) entry which is preliminary data.</text>
</comment>
<dbReference type="RefSeq" id="XP_031023148.1">
    <property type="nucleotide sequence ID" value="XM_031170876.1"/>
</dbReference>
<dbReference type="EMBL" id="QEAO01000039">
    <property type="protein sequence ID" value="TPX31805.1"/>
    <property type="molecule type" value="Genomic_DNA"/>
</dbReference>
<proteinExistence type="predicted"/>
<dbReference type="InterPro" id="IPR001107">
    <property type="entry name" value="Band_7"/>
</dbReference>
<dbReference type="Gene3D" id="3.30.479.30">
    <property type="entry name" value="Band 7 domain"/>
    <property type="match status" value="1"/>
</dbReference>
<evidence type="ECO:0000313" key="2">
    <source>
        <dbReference type="EMBL" id="TPX31805.1"/>
    </source>
</evidence>
<dbReference type="Proteomes" id="UP000319731">
    <property type="component" value="Unassembled WGS sequence"/>
</dbReference>
<gene>
    <name evidence="2" type="ORF">SmJEL517_g04948</name>
</gene>
<name>A0A507C2P4_9FUNG</name>
<protein>
    <recommendedName>
        <fullName evidence="1">Band 7 domain-containing protein</fullName>
    </recommendedName>
</protein>
<accession>A0A507C2P4</accession>
<evidence type="ECO:0000313" key="3">
    <source>
        <dbReference type="Proteomes" id="UP000319731"/>
    </source>
</evidence>
<evidence type="ECO:0000259" key="1">
    <source>
        <dbReference type="SMART" id="SM00244"/>
    </source>
</evidence>
<dbReference type="AlphaFoldDB" id="A0A507C2P4"/>
<keyword evidence="3" id="KW-1185">Reference proteome</keyword>
<sequence>MASVRTVYQVAKVAGRAVASQQSSILRQSVARRSHTLAVPYTHLGITQFDKGVPVEQVRELTPVEKRWDFWTTSNAFLERKQEAGFLGFMYVPYGEVWVIERGSSFSRIATTGWNFMLPVTDKIKAIKNAHSVVMGIVTPPVRTKDGVDVNGYAVVTIKITDYERSAYYVDAETNRLDSERGAARVVRRILESELASVSSASGEIAESDKASIADKITAALKAKSVDFGLDVTSVEIRGAFPQTSNVPDKLRALDPPLPAEDQAGHGLSSDYWADALAPPYFEKRKFGSEKEVRTPAAVSLEWCIPSPPDFHHFGMIPKMTAAPSDEKKVAAPAH</sequence>
<dbReference type="STRING" id="1806994.A0A507C2P4"/>
<dbReference type="OrthoDB" id="2097941at2759"/>
<feature type="domain" description="Band 7" evidence="1">
    <location>
        <begin position="87"/>
        <end position="251"/>
    </location>
</feature>